<feature type="region of interest" description="Disordered" evidence="1">
    <location>
        <begin position="85"/>
        <end position="106"/>
    </location>
</feature>
<protein>
    <submittedName>
        <fullName evidence="3">Uncharacterized protein</fullName>
    </submittedName>
</protein>
<evidence type="ECO:0000313" key="3">
    <source>
        <dbReference type="EMBL" id="GAX27840.1"/>
    </source>
</evidence>
<sequence>MRLNEEEEEEEFGLEEVGDEEELLLVVSHKEAKETPVPRNCFNLYTALLVWVISAVLFYQIGQWNCQRRSENVDLAIFSEQVQEETTMPDNVTTLSDDDEDDPLDDEPLDQPFLPFGDDRKDYRRVCAQVHSSELCLTLRFPFDVEPQDPQFEYPHPFEERMYDLDPAMHILDGADLIQCRQDTANMTSLKDKVLTCLERFALAQTNPTNTVVGVWTRTVLTPTRGETDFYGVHLLEEQGQRINDFFKNHVILVLGASPTPAVTECLSSLFGRCSNGGIKPVSSLCESHNNRMLQDRDLGNLYTYGSLPENKTFIGVMGYYPNDDYHGRHHSLSAKDIPELLQGPDFQRPNPQIKRKLSFIIDHPIAHVQNENMIMEEWDTIAAIQQGFPQQIMNIYSPEGRTILSEAGWEPGHVIAFDGIPQFNPSKTGAFDWSLKTIMNEEKFIANNGYEGWMEDYGTKCRGPLPPQSALKKVNELAREGYQNAGLDPNFYGRIWEFANQFWFAVKGWTKDKGLDCTHAKQYGTGLSCVHKYFLQLMIDDHYRTIEERRERS</sequence>
<accession>A0A1Z5KND2</accession>
<reference evidence="3 4" key="1">
    <citation type="journal article" date="2015" name="Plant Cell">
        <title>Oil accumulation by the oleaginous diatom Fistulifera solaris as revealed by the genome and transcriptome.</title>
        <authorList>
            <person name="Tanaka T."/>
            <person name="Maeda Y."/>
            <person name="Veluchamy A."/>
            <person name="Tanaka M."/>
            <person name="Abida H."/>
            <person name="Marechal E."/>
            <person name="Bowler C."/>
            <person name="Muto M."/>
            <person name="Sunaga Y."/>
            <person name="Tanaka M."/>
            <person name="Yoshino T."/>
            <person name="Taniguchi T."/>
            <person name="Fukuda Y."/>
            <person name="Nemoto M."/>
            <person name="Matsumoto M."/>
            <person name="Wong P.S."/>
            <person name="Aburatani S."/>
            <person name="Fujibuchi W."/>
        </authorList>
    </citation>
    <scope>NUCLEOTIDE SEQUENCE [LARGE SCALE GENOMIC DNA]</scope>
    <source>
        <strain evidence="3 4">JPCC DA0580</strain>
    </source>
</reference>
<feature type="compositionally biased region" description="Acidic residues" evidence="1">
    <location>
        <begin position="96"/>
        <end position="106"/>
    </location>
</feature>
<feature type="compositionally biased region" description="Polar residues" evidence="1">
    <location>
        <begin position="85"/>
        <end position="95"/>
    </location>
</feature>
<proteinExistence type="predicted"/>
<dbReference type="EMBL" id="BDSP01000259">
    <property type="protein sequence ID" value="GAX27840.1"/>
    <property type="molecule type" value="Genomic_DNA"/>
</dbReference>
<evidence type="ECO:0000256" key="2">
    <source>
        <dbReference type="SAM" id="Phobius"/>
    </source>
</evidence>
<organism evidence="3 4">
    <name type="scientific">Fistulifera solaris</name>
    <name type="common">Oleaginous diatom</name>
    <dbReference type="NCBI Taxonomy" id="1519565"/>
    <lineage>
        <taxon>Eukaryota</taxon>
        <taxon>Sar</taxon>
        <taxon>Stramenopiles</taxon>
        <taxon>Ochrophyta</taxon>
        <taxon>Bacillariophyta</taxon>
        <taxon>Bacillariophyceae</taxon>
        <taxon>Bacillariophycidae</taxon>
        <taxon>Naviculales</taxon>
        <taxon>Naviculaceae</taxon>
        <taxon>Fistulifera</taxon>
    </lineage>
</organism>
<name>A0A1Z5KND2_FISSO</name>
<keyword evidence="4" id="KW-1185">Reference proteome</keyword>
<comment type="caution">
    <text evidence="3">The sequence shown here is derived from an EMBL/GenBank/DDBJ whole genome shotgun (WGS) entry which is preliminary data.</text>
</comment>
<evidence type="ECO:0000313" key="4">
    <source>
        <dbReference type="Proteomes" id="UP000198406"/>
    </source>
</evidence>
<dbReference type="AlphaFoldDB" id="A0A1Z5KND2"/>
<keyword evidence="2" id="KW-1133">Transmembrane helix</keyword>
<evidence type="ECO:0000256" key="1">
    <source>
        <dbReference type="SAM" id="MobiDB-lite"/>
    </source>
</evidence>
<keyword evidence="2" id="KW-0472">Membrane</keyword>
<keyword evidence="2" id="KW-0812">Transmembrane</keyword>
<gene>
    <name evidence="3" type="ORF">FisN_13Hh053</name>
</gene>
<dbReference type="Proteomes" id="UP000198406">
    <property type="component" value="Unassembled WGS sequence"/>
</dbReference>
<dbReference type="InParanoid" id="A0A1Z5KND2"/>
<feature type="transmembrane region" description="Helical" evidence="2">
    <location>
        <begin position="42"/>
        <end position="62"/>
    </location>
</feature>